<organism evidence="5 6">
    <name type="scientific">Goodea atripinnis</name>
    <dbReference type="NCBI Taxonomy" id="208336"/>
    <lineage>
        <taxon>Eukaryota</taxon>
        <taxon>Metazoa</taxon>
        <taxon>Chordata</taxon>
        <taxon>Craniata</taxon>
        <taxon>Vertebrata</taxon>
        <taxon>Euteleostomi</taxon>
        <taxon>Actinopterygii</taxon>
        <taxon>Neopterygii</taxon>
        <taxon>Teleostei</taxon>
        <taxon>Neoteleostei</taxon>
        <taxon>Acanthomorphata</taxon>
        <taxon>Ovalentaria</taxon>
        <taxon>Atherinomorphae</taxon>
        <taxon>Cyprinodontiformes</taxon>
        <taxon>Goodeidae</taxon>
        <taxon>Goodea</taxon>
    </lineage>
</organism>
<feature type="domain" description="Ig-like" evidence="4">
    <location>
        <begin position="198"/>
        <end position="272"/>
    </location>
</feature>
<evidence type="ECO:0000256" key="3">
    <source>
        <dbReference type="SAM" id="SignalP"/>
    </source>
</evidence>
<dbReference type="SUPFAM" id="SSF54452">
    <property type="entry name" value="MHC antigen-recognition domain"/>
    <property type="match status" value="1"/>
</dbReference>
<name>A0ABV0PPT0_9TELE</name>
<feature type="chain" id="PRO_5047300497" description="Ig-like domain-containing protein" evidence="3">
    <location>
        <begin position="18"/>
        <end position="304"/>
    </location>
</feature>
<keyword evidence="6" id="KW-1185">Reference proteome</keyword>
<accession>A0ABV0PPT0</accession>
<dbReference type="Gene3D" id="3.30.500.10">
    <property type="entry name" value="MHC class I-like antigen recognition-like"/>
    <property type="match status" value="1"/>
</dbReference>
<evidence type="ECO:0000256" key="1">
    <source>
        <dbReference type="ARBA" id="ARBA00023180"/>
    </source>
</evidence>
<dbReference type="PANTHER" id="PTHR16675">
    <property type="entry name" value="MHC CLASS I-RELATED"/>
    <property type="match status" value="1"/>
</dbReference>
<dbReference type="InterPro" id="IPR003597">
    <property type="entry name" value="Ig_C1-set"/>
</dbReference>
<dbReference type="InterPro" id="IPR007110">
    <property type="entry name" value="Ig-like_dom"/>
</dbReference>
<dbReference type="InterPro" id="IPR001039">
    <property type="entry name" value="MHC_I_a_a1/a2"/>
</dbReference>
<dbReference type="Gene3D" id="2.60.40.10">
    <property type="entry name" value="Immunoglobulins"/>
    <property type="match status" value="1"/>
</dbReference>
<comment type="similarity">
    <text evidence="2">Belongs to the MHC class I family.</text>
</comment>
<dbReference type="Proteomes" id="UP001476798">
    <property type="component" value="Unassembled WGS sequence"/>
</dbReference>
<dbReference type="InterPro" id="IPR050208">
    <property type="entry name" value="MHC_class-I_related"/>
</dbReference>
<keyword evidence="3" id="KW-0732">Signal</keyword>
<evidence type="ECO:0000259" key="4">
    <source>
        <dbReference type="PROSITE" id="PS50835"/>
    </source>
</evidence>
<keyword evidence="1" id="KW-0325">Glycoprotein</keyword>
<feature type="signal peptide" evidence="3">
    <location>
        <begin position="1"/>
        <end position="17"/>
    </location>
</feature>
<dbReference type="SUPFAM" id="SSF48726">
    <property type="entry name" value="Immunoglobulin"/>
    <property type="match status" value="1"/>
</dbReference>
<protein>
    <recommendedName>
        <fullName evidence="4">Ig-like domain-containing protein</fullName>
    </recommendedName>
</protein>
<dbReference type="InterPro" id="IPR036179">
    <property type="entry name" value="Ig-like_dom_sf"/>
</dbReference>
<dbReference type="InterPro" id="IPR037055">
    <property type="entry name" value="MHC_I-like_Ag-recog_sf"/>
</dbReference>
<comment type="caution">
    <text evidence="5">The sequence shown here is derived from an EMBL/GenBank/DDBJ whole genome shotgun (WGS) entry which is preliminary data.</text>
</comment>
<sequence length="304" mass="35122">MKLFCLLVFLGLKRAAAVTHSLQYFYTGSSGVPDFPAYVSVGYVDYIQISHCDSRTNRNVPKQEWMNFTVEDWDIQTQVCLMNQQIIKTNLEIAKQRFNYTEGVHIYQAMYGCQWDDETGQIHGYEQYGYDGEDFILFDLSTNIWLAPKPEAFITKHKWDYNRALVEQTKGYLTQVCPEWLKKYVNYGRRSLMRTDLPSVSLLQKTSSSPVSCHATGFYPNRAEMFWRKDGEEIHEGVDKGEILPNNDGTFQMSVDVDLSSETCENWMKYECVFQLSGVNEDIIVKLEKTKIKTNSGDSVNRAN</sequence>
<dbReference type="EMBL" id="JAHRIO010081339">
    <property type="protein sequence ID" value="MEQ2185337.1"/>
    <property type="molecule type" value="Genomic_DNA"/>
</dbReference>
<dbReference type="PROSITE" id="PS50835">
    <property type="entry name" value="IG_LIKE"/>
    <property type="match status" value="1"/>
</dbReference>
<dbReference type="CDD" id="cd07698">
    <property type="entry name" value="IgC1_MHC_I_alpha3"/>
    <property type="match status" value="1"/>
</dbReference>
<dbReference type="PANTHER" id="PTHR16675:SF237">
    <property type="entry name" value="MHC CLASS I ANTIGEN TRANSCRIPT VARIANT 1-RELATED"/>
    <property type="match status" value="1"/>
</dbReference>
<gene>
    <name evidence="5" type="ORF">GOODEAATRI_017167</name>
</gene>
<dbReference type="InterPro" id="IPR013783">
    <property type="entry name" value="Ig-like_fold"/>
</dbReference>
<dbReference type="InterPro" id="IPR011161">
    <property type="entry name" value="MHC_I-like_Ag-recog"/>
</dbReference>
<evidence type="ECO:0000256" key="2">
    <source>
        <dbReference type="RuleBase" id="RU004439"/>
    </source>
</evidence>
<dbReference type="Pfam" id="PF00129">
    <property type="entry name" value="MHC_I"/>
    <property type="match status" value="1"/>
</dbReference>
<dbReference type="SMART" id="SM00407">
    <property type="entry name" value="IGc1"/>
    <property type="match status" value="1"/>
</dbReference>
<dbReference type="Pfam" id="PF07654">
    <property type="entry name" value="C1-set"/>
    <property type="match status" value="1"/>
</dbReference>
<proteinExistence type="inferred from homology"/>
<evidence type="ECO:0000313" key="6">
    <source>
        <dbReference type="Proteomes" id="UP001476798"/>
    </source>
</evidence>
<dbReference type="InterPro" id="IPR011162">
    <property type="entry name" value="MHC_I/II-like_Ag-recog"/>
</dbReference>
<evidence type="ECO:0000313" key="5">
    <source>
        <dbReference type="EMBL" id="MEQ2185337.1"/>
    </source>
</evidence>
<reference evidence="5 6" key="1">
    <citation type="submission" date="2021-06" db="EMBL/GenBank/DDBJ databases">
        <authorList>
            <person name="Palmer J.M."/>
        </authorList>
    </citation>
    <scope>NUCLEOTIDE SEQUENCE [LARGE SCALE GENOMIC DNA]</scope>
    <source>
        <strain evidence="5 6">GA_2019</strain>
        <tissue evidence="5">Muscle</tissue>
    </source>
</reference>
<dbReference type="PRINTS" id="PR01638">
    <property type="entry name" value="MHCCLASSI"/>
</dbReference>